<dbReference type="Gene3D" id="1.20.1480.40">
    <property type="entry name" value="Uncharacterised protein PF16133, DUF4844"/>
    <property type="match status" value="1"/>
</dbReference>
<sequence length="102" mass="12096">MKNKELQNFKTYHFNLGSEEKFAAKVKILYDRLIDNLMLLPEKETQLVILENFKQCILNINNFEDEIETVERESVLEHIYAIGEIVGLDPTSEYAEEWRGDW</sequence>
<accession>A0A5E6S1L1</accession>
<gene>
    <name evidence="1" type="ORF">PS683_01975</name>
</gene>
<evidence type="ECO:0000313" key="1">
    <source>
        <dbReference type="EMBL" id="VVM13680.1"/>
    </source>
</evidence>
<proteinExistence type="predicted"/>
<dbReference type="AlphaFoldDB" id="A0A5E6S1L1"/>
<dbReference type="InterPro" id="IPR038360">
    <property type="entry name" value="DUF4844_sf"/>
</dbReference>
<dbReference type="EMBL" id="LR700642">
    <property type="protein sequence ID" value="VVM13680.1"/>
    <property type="molecule type" value="Genomic_DNA"/>
</dbReference>
<reference evidence="1" key="1">
    <citation type="submission" date="2019-09" db="EMBL/GenBank/DDBJ databases">
        <authorList>
            <person name="Chandra G."/>
            <person name="Truman W A."/>
        </authorList>
    </citation>
    <scope>NUCLEOTIDE SEQUENCE</scope>
    <source>
        <strain evidence="1">PS683</strain>
    </source>
</reference>
<protein>
    <submittedName>
        <fullName evidence="1">Uncharacterized protein</fullName>
    </submittedName>
</protein>
<organism evidence="1">
    <name type="scientific">Pseudomonas fluorescens</name>
    <dbReference type="NCBI Taxonomy" id="294"/>
    <lineage>
        <taxon>Bacteria</taxon>
        <taxon>Pseudomonadati</taxon>
        <taxon>Pseudomonadota</taxon>
        <taxon>Gammaproteobacteria</taxon>
        <taxon>Pseudomonadales</taxon>
        <taxon>Pseudomonadaceae</taxon>
        <taxon>Pseudomonas</taxon>
    </lineage>
</organism>
<name>A0A5E6S1L1_PSEFL</name>